<accession>A0A0G0PQ25</accession>
<reference evidence="1 2" key="1">
    <citation type="journal article" date="2015" name="Nature">
        <title>rRNA introns, odd ribosomes, and small enigmatic genomes across a large radiation of phyla.</title>
        <authorList>
            <person name="Brown C.T."/>
            <person name="Hug L.A."/>
            <person name="Thomas B.C."/>
            <person name="Sharon I."/>
            <person name="Castelle C.J."/>
            <person name="Singh A."/>
            <person name="Wilkins M.J."/>
            <person name="Williams K.H."/>
            <person name="Banfield J.F."/>
        </authorList>
    </citation>
    <scope>NUCLEOTIDE SEQUENCE [LARGE SCALE GENOMIC DNA]</scope>
</reference>
<gene>
    <name evidence="1" type="ORF">UT63_C0103G0004</name>
</gene>
<sequence>MKETERYNLKKKVDIKARKLDLKIISDWKAENIDVLVGQRVIGDKSIMASSEDMQKLFDYFARHYLTPFYPEDRSVGRVKESIYKFFEQSLKMDYGEKGDEIIQIVLSDKNIQHFINVIDAAKQVYKAETIKREAELGSNDDWNVPESLLFGSDDIKEDRKKSIMEPFYINGKWKSEKAFIEFLENASNAVEWWFKNGDRDATFFAVPYSNGEEKLFYVDFIVKFKDGRVGLFDPHGAHLSDFKAKADGLYQYIQGENKKGKNLFGGIVANTDQRNYRGRWIYFGKRSKELKDNDFTIKVRAYDL</sequence>
<proteinExistence type="predicted"/>
<evidence type="ECO:0000313" key="1">
    <source>
        <dbReference type="EMBL" id="KKR30254.1"/>
    </source>
</evidence>
<dbReference type="AlphaFoldDB" id="A0A0G0PQ25"/>
<dbReference type="EMBL" id="LBXN01000103">
    <property type="protein sequence ID" value="KKR30254.1"/>
    <property type="molecule type" value="Genomic_DNA"/>
</dbReference>
<comment type="caution">
    <text evidence="1">The sequence shown here is derived from an EMBL/GenBank/DDBJ whole genome shotgun (WGS) entry which is preliminary data.</text>
</comment>
<name>A0A0G0PQ25_9BACT</name>
<protein>
    <submittedName>
        <fullName evidence="1">Uncharacterized protein</fullName>
    </submittedName>
</protein>
<dbReference type="Proteomes" id="UP000034539">
    <property type="component" value="Unassembled WGS sequence"/>
</dbReference>
<organism evidence="1 2">
    <name type="scientific">Candidatus Gottesmanbacteria bacterium GW2011_GWC2_39_8</name>
    <dbReference type="NCBI Taxonomy" id="1618450"/>
    <lineage>
        <taxon>Bacteria</taxon>
        <taxon>Candidatus Gottesmaniibacteriota</taxon>
    </lineage>
</organism>
<evidence type="ECO:0000313" key="2">
    <source>
        <dbReference type="Proteomes" id="UP000034539"/>
    </source>
</evidence>